<proteinExistence type="predicted"/>
<dbReference type="Proteomes" id="UP001139319">
    <property type="component" value="Unassembled WGS sequence"/>
</dbReference>
<dbReference type="InterPro" id="IPR058059">
    <property type="entry name" value="PA3496-like"/>
</dbReference>
<feature type="region of interest" description="Disordered" evidence="1">
    <location>
        <begin position="1"/>
        <end position="33"/>
    </location>
</feature>
<comment type="caution">
    <text evidence="2">The sequence shown here is derived from an EMBL/GenBank/DDBJ whole genome shotgun (WGS) entry which is preliminary data.</text>
</comment>
<dbReference type="NCBIfam" id="NF046101">
    <property type="entry name" value="PA3496_fam"/>
    <property type="match status" value="1"/>
</dbReference>
<sequence length="63" mass="7755">MTVDHDDDTLMDLQEQDRAQEQPVSIKDSNQRQLEMRRRLEDRLEKRRLRDELGFDELWDPEI</sequence>
<protein>
    <submittedName>
        <fullName evidence="2">Uncharacterized protein</fullName>
    </submittedName>
</protein>
<dbReference type="EMBL" id="JAMFTH010000001">
    <property type="protein sequence ID" value="MCP8899387.1"/>
    <property type="molecule type" value="Genomic_DNA"/>
</dbReference>
<evidence type="ECO:0000313" key="2">
    <source>
        <dbReference type="EMBL" id="MCP8899387.1"/>
    </source>
</evidence>
<dbReference type="RefSeq" id="WP_253967637.1">
    <property type="nucleotide sequence ID" value="NZ_JAMFTH010000001.1"/>
</dbReference>
<evidence type="ECO:0000256" key="1">
    <source>
        <dbReference type="SAM" id="MobiDB-lite"/>
    </source>
</evidence>
<evidence type="ECO:0000313" key="3">
    <source>
        <dbReference type="Proteomes" id="UP001139319"/>
    </source>
</evidence>
<accession>A0A9X2I5Q7</accession>
<keyword evidence="3" id="KW-1185">Reference proteome</keyword>
<feature type="compositionally biased region" description="Acidic residues" evidence="1">
    <location>
        <begin position="1"/>
        <end position="10"/>
    </location>
</feature>
<dbReference type="AlphaFoldDB" id="A0A9X2I5Q7"/>
<gene>
    <name evidence="2" type="ORF">M6D89_08775</name>
</gene>
<reference evidence="2" key="2">
    <citation type="submission" date="2023-01" db="EMBL/GenBank/DDBJ databases">
        <title>Gilvimarinus xylanilyticus HB14 isolated from Caulerpa lentillifera aquaculture base in Hainan, China.</title>
        <authorList>
            <person name="Zhang Y.-J."/>
        </authorList>
    </citation>
    <scope>NUCLEOTIDE SEQUENCE</scope>
    <source>
        <strain evidence="2">HB14</strain>
    </source>
</reference>
<organism evidence="2 3">
    <name type="scientific">Gilvimarinus xylanilyticus</name>
    <dbReference type="NCBI Taxonomy" id="2944139"/>
    <lineage>
        <taxon>Bacteria</taxon>
        <taxon>Pseudomonadati</taxon>
        <taxon>Pseudomonadota</taxon>
        <taxon>Gammaproteobacteria</taxon>
        <taxon>Cellvibrionales</taxon>
        <taxon>Cellvibrionaceae</taxon>
        <taxon>Gilvimarinus</taxon>
    </lineage>
</organism>
<name>A0A9X2I5Q7_9GAMM</name>
<reference evidence="2" key="1">
    <citation type="submission" date="2022-05" db="EMBL/GenBank/DDBJ databases">
        <authorList>
            <person name="Sun H.-N."/>
        </authorList>
    </citation>
    <scope>NUCLEOTIDE SEQUENCE</scope>
    <source>
        <strain evidence="2">HB14</strain>
    </source>
</reference>